<evidence type="ECO:0000313" key="2">
    <source>
        <dbReference type="Proteomes" id="UP000053825"/>
    </source>
</evidence>
<gene>
    <name evidence="1" type="ORF">WH47_11053</name>
</gene>
<protein>
    <recommendedName>
        <fullName evidence="3">Histone-lysine N-methyltransferase SETMAR</fullName>
    </recommendedName>
</protein>
<sequence>MQFYQFFLQQIDDQNFLRKILWTDECTFTNNRMFNRRSKYTSVLEEIRNQMRFSINVWCGILDTIIIDRPYFFTNSILNDERYRYLLEFILPNLIYHVSLRTPLNLKYYQQDGAPAHNACNVYLRRIYCEKWFRTRSATPWSSLSSDLTPLDFFFYGITSRIKCAHVHLFR</sequence>
<name>A0A0L7QLJ9_9HYME</name>
<organism evidence="1 2">
    <name type="scientific">Habropoda laboriosa</name>
    <dbReference type="NCBI Taxonomy" id="597456"/>
    <lineage>
        <taxon>Eukaryota</taxon>
        <taxon>Metazoa</taxon>
        <taxon>Ecdysozoa</taxon>
        <taxon>Arthropoda</taxon>
        <taxon>Hexapoda</taxon>
        <taxon>Insecta</taxon>
        <taxon>Pterygota</taxon>
        <taxon>Neoptera</taxon>
        <taxon>Endopterygota</taxon>
        <taxon>Hymenoptera</taxon>
        <taxon>Apocrita</taxon>
        <taxon>Aculeata</taxon>
        <taxon>Apoidea</taxon>
        <taxon>Anthophila</taxon>
        <taxon>Apidae</taxon>
        <taxon>Habropoda</taxon>
    </lineage>
</organism>
<accession>A0A0L7QLJ9</accession>
<reference evidence="1 2" key="1">
    <citation type="submission" date="2015-07" db="EMBL/GenBank/DDBJ databases">
        <title>The genome of Habropoda laboriosa.</title>
        <authorList>
            <person name="Pan H."/>
            <person name="Kapheim K."/>
        </authorList>
    </citation>
    <scope>NUCLEOTIDE SEQUENCE [LARGE SCALE GENOMIC DNA]</scope>
    <source>
        <strain evidence="1">0110345459</strain>
    </source>
</reference>
<dbReference type="EMBL" id="KQ414924">
    <property type="protein sequence ID" value="KOC59424.1"/>
    <property type="molecule type" value="Genomic_DNA"/>
</dbReference>
<dbReference type="Gene3D" id="3.30.420.10">
    <property type="entry name" value="Ribonuclease H-like superfamily/Ribonuclease H"/>
    <property type="match status" value="1"/>
</dbReference>
<keyword evidence="2" id="KW-1185">Reference proteome</keyword>
<proteinExistence type="predicted"/>
<dbReference type="InterPro" id="IPR036397">
    <property type="entry name" value="RNaseH_sf"/>
</dbReference>
<evidence type="ECO:0000313" key="1">
    <source>
        <dbReference type="EMBL" id="KOC59424.1"/>
    </source>
</evidence>
<dbReference type="PANTHER" id="PTHR47326:SF1">
    <property type="entry name" value="HTH PSQ-TYPE DOMAIN-CONTAINING PROTEIN"/>
    <property type="match status" value="1"/>
</dbReference>
<dbReference type="STRING" id="597456.A0A0L7QLJ9"/>
<evidence type="ECO:0008006" key="3">
    <source>
        <dbReference type="Google" id="ProtNLM"/>
    </source>
</evidence>
<dbReference type="Proteomes" id="UP000053825">
    <property type="component" value="Unassembled WGS sequence"/>
</dbReference>
<dbReference type="GO" id="GO:0003676">
    <property type="term" value="F:nucleic acid binding"/>
    <property type="evidence" value="ECO:0007669"/>
    <property type="project" value="InterPro"/>
</dbReference>
<dbReference type="AlphaFoldDB" id="A0A0L7QLJ9"/>
<dbReference type="PANTHER" id="PTHR47326">
    <property type="entry name" value="TRANSPOSABLE ELEMENT TC3 TRANSPOSASE-LIKE PROTEIN"/>
    <property type="match status" value="1"/>
</dbReference>